<dbReference type="OrthoDB" id="121897at2"/>
<dbReference type="Proteomes" id="UP000538666">
    <property type="component" value="Unassembled WGS sequence"/>
</dbReference>
<name>A0A841JQV5_9BACT</name>
<organism evidence="2 3">
    <name type="scientific">Silvibacterium bohemicum</name>
    <dbReference type="NCBI Taxonomy" id="1577686"/>
    <lineage>
        <taxon>Bacteria</taxon>
        <taxon>Pseudomonadati</taxon>
        <taxon>Acidobacteriota</taxon>
        <taxon>Terriglobia</taxon>
        <taxon>Terriglobales</taxon>
        <taxon>Acidobacteriaceae</taxon>
        <taxon>Silvibacterium</taxon>
    </lineage>
</organism>
<evidence type="ECO:0000256" key="1">
    <source>
        <dbReference type="SAM" id="Phobius"/>
    </source>
</evidence>
<protein>
    <recommendedName>
        <fullName evidence="4">DUF3592 domain-containing protein</fullName>
    </recommendedName>
</protein>
<keyword evidence="1" id="KW-0472">Membrane</keyword>
<evidence type="ECO:0008006" key="4">
    <source>
        <dbReference type="Google" id="ProtNLM"/>
    </source>
</evidence>
<keyword evidence="3" id="KW-1185">Reference proteome</keyword>
<dbReference type="EMBL" id="JACHEK010000003">
    <property type="protein sequence ID" value="MBB6143772.1"/>
    <property type="molecule type" value="Genomic_DNA"/>
</dbReference>
<evidence type="ECO:0000313" key="2">
    <source>
        <dbReference type="EMBL" id="MBB6143772.1"/>
    </source>
</evidence>
<comment type="caution">
    <text evidence="2">The sequence shown here is derived from an EMBL/GenBank/DDBJ whole genome shotgun (WGS) entry which is preliminary data.</text>
</comment>
<evidence type="ECO:0000313" key="3">
    <source>
        <dbReference type="Proteomes" id="UP000538666"/>
    </source>
</evidence>
<sequence>MINTVNSMAPKIGQPFDSPPPWLETQAEVTACHYEFARMNTLTLGIAPDSNRFSISFTYYAHARTFRGEFTSPVAMEEGKTFPVFYNPLNPQESRQSESGATGSGLTSRSPLFAIGIAGSVVISLLYLAMMHGCN</sequence>
<dbReference type="AlphaFoldDB" id="A0A841JQV5"/>
<feature type="transmembrane region" description="Helical" evidence="1">
    <location>
        <begin position="112"/>
        <end position="130"/>
    </location>
</feature>
<dbReference type="RefSeq" id="WP_156185833.1">
    <property type="nucleotide sequence ID" value="NZ_JACHEK010000003.1"/>
</dbReference>
<accession>A0A841JQV5</accession>
<keyword evidence="1" id="KW-1133">Transmembrane helix</keyword>
<proteinExistence type="predicted"/>
<gene>
    <name evidence="2" type="ORF">HNQ77_001721</name>
</gene>
<reference evidence="2 3" key="1">
    <citation type="submission" date="2020-08" db="EMBL/GenBank/DDBJ databases">
        <title>Genomic Encyclopedia of Type Strains, Phase IV (KMG-IV): sequencing the most valuable type-strain genomes for metagenomic binning, comparative biology and taxonomic classification.</title>
        <authorList>
            <person name="Goeker M."/>
        </authorList>
    </citation>
    <scope>NUCLEOTIDE SEQUENCE [LARGE SCALE GENOMIC DNA]</scope>
    <source>
        <strain evidence="2 3">DSM 103733</strain>
    </source>
</reference>
<keyword evidence="1" id="KW-0812">Transmembrane</keyword>